<gene>
    <name evidence="2" type="ORF">ECRASSUSDP1_LOCUS22653</name>
</gene>
<accession>A0AAD1XXJ4</accession>
<sequence length="99" mass="10995">MNKKYQINEKEISTGQPDAKRSIYVAEQAILVGNNGDIENPNPQAQNAELQGIPIKSQGAASLLSYTSESLRSTRYNSGSRPRLYQRPWTINPSGSLRM</sequence>
<keyword evidence="3" id="KW-1185">Reference proteome</keyword>
<feature type="compositionally biased region" description="Polar residues" evidence="1">
    <location>
        <begin position="89"/>
        <end position="99"/>
    </location>
</feature>
<protein>
    <submittedName>
        <fullName evidence="2">Uncharacterized protein</fullName>
    </submittedName>
</protein>
<dbReference type="Proteomes" id="UP001295684">
    <property type="component" value="Unassembled WGS sequence"/>
</dbReference>
<dbReference type="EMBL" id="CAMPGE010023243">
    <property type="protein sequence ID" value="CAI2381206.1"/>
    <property type="molecule type" value="Genomic_DNA"/>
</dbReference>
<evidence type="ECO:0000313" key="2">
    <source>
        <dbReference type="EMBL" id="CAI2381206.1"/>
    </source>
</evidence>
<name>A0AAD1XXJ4_EUPCR</name>
<reference evidence="2" key="1">
    <citation type="submission" date="2023-07" db="EMBL/GenBank/DDBJ databases">
        <authorList>
            <consortium name="AG Swart"/>
            <person name="Singh M."/>
            <person name="Singh A."/>
            <person name="Seah K."/>
            <person name="Emmerich C."/>
        </authorList>
    </citation>
    <scope>NUCLEOTIDE SEQUENCE</scope>
    <source>
        <strain evidence="2">DP1</strain>
    </source>
</reference>
<comment type="caution">
    <text evidence="2">The sequence shown here is derived from an EMBL/GenBank/DDBJ whole genome shotgun (WGS) entry which is preliminary data.</text>
</comment>
<organism evidence="2 3">
    <name type="scientific">Euplotes crassus</name>
    <dbReference type="NCBI Taxonomy" id="5936"/>
    <lineage>
        <taxon>Eukaryota</taxon>
        <taxon>Sar</taxon>
        <taxon>Alveolata</taxon>
        <taxon>Ciliophora</taxon>
        <taxon>Intramacronucleata</taxon>
        <taxon>Spirotrichea</taxon>
        <taxon>Hypotrichia</taxon>
        <taxon>Euplotida</taxon>
        <taxon>Euplotidae</taxon>
        <taxon>Moneuplotes</taxon>
    </lineage>
</organism>
<evidence type="ECO:0000313" key="3">
    <source>
        <dbReference type="Proteomes" id="UP001295684"/>
    </source>
</evidence>
<proteinExistence type="predicted"/>
<evidence type="ECO:0000256" key="1">
    <source>
        <dbReference type="SAM" id="MobiDB-lite"/>
    </source>
</evidence>
<feature type="region of interest" description="Disordered" evidence="1">
    <location>
        <begin position="73"/>
        <end position="99"/>
    </location>
</feature>
<dbReference type="AlphaFoldDB" id="A0AAD1XXJ4"/>